<dbReference type="PANTHER" id="PTHR43434">
    <property type="entry name" value="PHOSPHOGLYCOLATE PHOSPHATASE"/>
    <property type="match status" value="1"/>
</dbReference>
<dbReference type="SFLD" id="SFLDG01129">
    <property type="entry name" value="C1.5:_HAD__Beta-PGM__Phosphata"/>
    <property type="match status" value="1"/>
</dbReference>
<accession>U3P5A8</accession>
<dbReference type="EMBL" id="CP006734">
    <property type="protein sequence ID" value="AGW40931.1"/>
    <property type="molecule type" value="Genomic_DNA"/>
</dbReference>
<dbReference type="STRING" id="1389489.O159_07700"/>
<dbReference type="AlphaFoldDB" id="U3P5A8"/>
<reference evidence="1 2" key="1">
    <citation type="journal article" date="2013" name="Genome Announc.">
        <title>Complete Genome Sequence of Leifsonia xyli subsp. cynodontis Strain DSM46306, a Gram-Positive Bacterial Pathogen of Grasses.</title>
        <authorList>
            <person name="Monteiro-Vitorello C.B."/>
            <person name="Zerillo M.M."/>
            <person name="Van Sluys M.A."/>
            <person name="Camargo L.E."/>
            <person name="Kitajima J.P."/>
        </authorList>
    </citation>
    <scope>NUCLEOTIDE SEQUENCE [LARGE SCALE GENOMIC DNA]</scope>
    <source>
        <strain evidence="1 2">DSM 46306</strain>
    </source>
</reference>
<dbReference type="SFLD" id="SFLDS00003">
    <property type="entry name" value="Haloacid_Dehalogenase"/>
    <property type="match status" value="1"/>
</dbReference>
<sequence length="187" mass="19635">MTISLVSLDLAGTTIDEGGIVYDVLRQSVAEAVGAPVPAEALDDWTGTDKREAIEGLLTALGADPARTEAVHTAFAERLDAAYAAATPRLFPGVREAVASLRASGVKVGLQTGYERAVAERLLARVGWAVGADVDALATSEDVSASRPAPYLVFRTMESTATRSVQEVLVAGDTPNDLRGGFSSRFW</sequence>
<dbReference type="Proteomes" id="UP000016743">
    <property type="component" value="Chromosome"/>
</dbReference>
<dbReference type="GO" id="GO:0005829">
    <property type="term" value="C:cytosol"/>
    <property type="evidence" value="ECO:0007669"/>
    <property type="project" value="TreeGrafter"/>
</dbReference>
<proteinExistence type="predicted"/>
<dbReference type="Gene3D" id="3.40.50.1000">
    <property type="entry name" value="HAD superfamily/HAD-like"/>
    <property type="match status" value="1"/>
</dbReference>
<dbReference type="SUPFAM" id="SSF56784">
    <property type="entry name" value="HAD-like"/>
    <property type="match status" value="1"/>
</dbReference>
<dbReference type="PANTHER" id="PTHR43434:SF19">
    <property type="entry name" value="PHOSPHONOACETALDEHYDE HYDROLASE"/>
    <property type="match status" value="1"/>
</dbReference>
<dbReference type="HOGENOM" id="CLU_045011_12_1_11"/>
<gene>
    <name evidence="1" type="ORF">O159_07700</name>
</gene>
<dbReference type="Gene3D" id="1.10.150.240">
    <property type="entry name" value="Putative phosphatase, domain 2"/>
    <property type="match status" value="1"/>
</dbReference>
<dbReference type="InterPro" id="IPR050155">
    <property type="entry name" value="HAD-like_hydrolase_sf"/>
</dbReference>
<dbReference type="KEGG" id="lxy:O159_07700"/>
<organism evidence="1 2">
    <name type="scientific">Leifsonia xyli subsp. cynodontis DSM 46306</name>
    <dbReference type="NCBI Taxonomy" id="1389489"/>
    <lineage>
        <taxon>Bacteria</taxon>
        <taxon>Bacillati</taxon>
        <taxon>Actinomycetota</taxon>
        <taxon>Actinomycetes</taxon>
        <taxon>Micrococcales</taxon>
        <taxon>Microbacteriaceae</taxon>
        <taxon>Leifsonia</taxon>
    </lineage>
</organism>
<evidence type="ECO:0008006" key="3">
    <source>
        <dbReference type="Google" id="ProtNLM"/>
    </source>
</evidence>
<dbReference type="InterPro" id="IPR023198">
    <property type="entry name" value="PGP-like_dom2"/>
</dbReference>
<dbReference type="eggNOG" id="COG0546">
    <property type="taxonomic scope" value="Bacteria"/>
</dbReference>
<dbReference type="PATRIC" id="fig|1389489.3.peg.743"/>
<dbReference type="Pfam" id="PF00702">
    <property type="entry name" value="Hydrolase"/>
    <property type="match status" value="1"/>
</dbReference>
<evidence type="ECO:0000313" key="2">
    <source>
        <dbReference type="Proteomes" id="UP000016743"/>
    </source>
</evidence>
<protein>
    <recommendedName>
        <fullName evidence="3">Phosphonoacetaldehyde hydrolase</fullName>
    </recommendedName>
</protein>
<dbReference type="GO" id="GO:0008967">
    <property type="term" value="F:phosphoglycolate phosphatase activity"/>
    <property type="evidence" value="ECO:0007669"/>
    <property type="project" value="TreeGrafter"/>
</dbReference>
<dbReference type="InterPro" id="IPR022468">
    <property type="entry name" value="PhnX-like"/>
</dbReference>
<dbReference type="NCBIfam" id="TIGR03351">
    <property type="entry name" value="PhnX-like"/>
    <property type="match status" value="1"/>
</dbReference>
<dbReference type="InterPro" id="IPR036412">
    <property type="entry name" value="HAD-like_sf"/>
</dbReference>
<keyword evidence="2" id="KW-1185">Reference proteome</keyword>
<dbReference type="GO" id="GO:0006281">
    <property type="term" value="P:DNA repair"/>
    <property type="evidence" value="ECO:0007669"/>
    <property type="project" value="TreeGrafter"/>
</dbReference>
<evidence type="ECO:0000313" key="1">
    <source>
        <dbReference type="EMBL" id="AGW40931.1"/>
    </source>
</evidence>
<dbReference type="InterPro" id="IPR023214">
    <property type="entry name" value="HAD_sf"/>
</dbReference>
<dbReference type="RefSeq" id="WP_021754359.1">
    <property type="nucleotide sequence ID" value="NC_022438.1"/>
</dbReference>
<name>U3P5A8_LEIXC</name>